<name>A0A7J6KJ19_PERCH</name>
<dbReference type="AlphaFoldDB" id="A0A7J6KJ19"/>
<dbReference type="Proteomes" id="UP000591131">
    <property type="component" value="Unassembled WGS sequence"/>
</dbReference>
<feature type="non-terminal residue" evidence="1">
    <location>
        <position position="156"/>
    </location>
</feature>
<protein>
    <submittedName>
        <fullName evidence="1">Casein kinase I isoform delta</fullName>
    </submittedName>
</protein>
<evidence type="ECO:0000313" key="2">
    <source>
        <dbReference type="Proteomes" id="UP000591131"/>
    </source>
</evidence>
<keyword evidence="1" id="KW-0418">Kinase</keyword>
<dbReference type="EMBL" id="JAAPAO010003054">
    <property type="protein sequence ID" value="KAF4646852.1"/>
    <property type="molecule type" value="Genomic_DNA"/>
</dbReference>
<dbReference type="OrthoDB" id="467139at2759"/>
<dbReference type="GO" id="GO:0016301">
    <property type="term" value="F:kinase activity"/>
    <property type="evidence" value="ECO:0007669"/>
    <property type="project" value="UniProtKB-KW"/>
</dbReference>
<organism evidence="1 2">
    <name type="scientific">Perkinsus chesapeaki</name>
    <name type="common">Clam parasite</name>
    <name type="synonym">Perkinsus andrewsi</name>
    <dbReference type="NCBI Taxonomy" id="330153"/>
    <lineage>
        <taxon>Eukaryota</taxon>
        <taxon>Sar</taxon>
        <taxon>Alveolata</taxon>
        <taxon>Perkinsozoa</taxon>
        <taxon>Perkinsea</taxon>
        <taxon>Perkinsida</taxon>
        <taxon>Perkinsidae</taxon>
        <taxon>Perkinsus</taxon>
    </lineage>
</organism>
<gene>
    <name evidence="1" type="primary">CSNK1D_3</name>
    <name evidence="1" type="ORF">FOL47_005547</name>
</gene>
<feature type="non-terminal residue" evidence="1">
    <location>
        <position position="1"/>
    </location>
</feature>
<keyword evidence="1" id="KW-0808">Transferase</keyword>
<proteinExistence type="predicted"/>
<keyword evidence="2" id="KW-1185">Reference proteome</keyword>
<evidence type="ECO:0000313" key="1">
    <source>
        <dbReference type="EMBL" id="KAF4646852.1"/>
    </source>
</evidence>
<sequence>KGEDFQDKMDRCRTTCNDSPPVEGGPFIGSKDPRSFAEFSQLVRQHNMYLYGDAVTRYFFLLRNLSDSVHNSTIFGLQYGDAEDTPLMTSVSDFQNQLDKVWGYLSNEFAKSSGLFDHYKAIRQLRLVPDGDFDVHLSRFTTLIRAVQREKGSIDD</sequence>
<reference evidence="1 2" key="1">
    <citation type="submission" date="2020-04" db="EMBL/GenBank/DDBJ databases">
        <title>Perkinsus chesapeaki whole genome sequence.</title>
        <authorList>
            <person name="Bogema D.R."/>
        </authorList>
    </citation>
    <scope>NUCLEOTIDE SEQUENCE [LARGE SCALE GENOMIC DNA]</scope>
    <source>
        <strain evidence="1">ATCC PRA-425</strain>
    </source>
</reference>
<comment type="caution">
    <text evidence="1">The sequence shown here is derived from an EMBL/GenBank/DDBJ whole genome shotgun (WGS) entry which is preliminary data.</text>
</comment>
<accession>A0A7J6KJ19</accession>